<evidence type="ECO:0000313" key="2">
    <source>
        <dbReference type="Proteomes" id="UP000647235"/>
    </source>
</evidence>
<name>A0ABR7ERP0_9FIRM</name>
<sequence length="45" mass="5246">MDQTDDPRIKDAVKIAYLKKMWDNKSRLFTGTTTDVTKKMREVAV</sequence>
<gene>
    <name evidence="1" type="ORF">H8S07_01675</name>
</gene>
<evidence type="ECO:0000313" key="1">
    <source>
        <dbReference type="EMBL" id="MBC5663995.1"/>
    </source>
</evidence>
<accession>A0ABR7ERP0</accession>
<proteinExistence type="predicted"/>
<protein>
    <submittedName>
        <fullName evidence="1">Uncharacterized protein</fullName>
    </submittedName>
</protein>
<keyword evidence="2" id="KW-1185">Reference proteome</keyword>
<dbReference type="Proteomes" id="UP000647235">
    <property type="component" value="Unassembled WGS sequence"/>
</dbReference>
<comment type="caution">
    <text evidence="1">The sequence shown here is derived from an EMBL/GenBank/DDBJ whole genome shotgun (WGS) entry which is preliminary data.</text>
</comment>
<organism evidence="1 2">
    <name type="scientific">Dorea hominis</name>
    <dbReference type="NCBI Taxonomy" id="2763040"/>
    <lineage>
        <taxon>Bacteria</taxon>
        <taxon>Bacillati</taxon>
        <taxon>Bacillota</taxon>
        <taxon>Clostridia</taxon>
        <taxon>Lachnospirales</taxon>
        <taxon>Lachnospiraceae</taxon>
        <taxon>Dorea</taxon>
    </lineage>
</organism>
<dbReference type="RefSeq" id="WP_158549892.1">
    <property type="nucleotide sequence ID" value="NZ_JACOOY010000002.1"/>
</dbReference>
<dbReference type="EMBL" id="JACOOY010000002">
    <property type="protein sequence ID" value="MBC5663995.1"/>
    <property type="molecule type" value="Genomic_DNA"/>
</dbReference>
<reference evidence="1 2" key="1">
    <citation type="submission" date="2020-08" db="EMBL/GenBank/DDBJ databases">
        <title>Genome public.</title>
        <authorList>
            <person name="Liu C."/>
            <person name="Sun Q."/>
        </authorList>
    </citation>
    <scope>NUCLEOTIDE SEQUENCE [LARGE SCALE GENOMIC DNA]</scope>
    <source>
        <strain evidence="1 2">NSJ-36</strain>
    </source>
</reference>